<dbReference type="eggNOG" id="COG4401">
    <property type="taxonomic scope" value="Bacteria"/>
</dbReference>
<dbReference type="SUPFAM" id="SSF55298">
    <property type="entry name" value="YjgF-like"/>
    <property type="match status" value="1"/>
</dbReference>
<dbReference type="GO" id="GO:0008652">
    <property type="term" value="P:amino acid biosynthetic process"/>
    <property type="evidence" value="ECO:0007669"/>
    <property type="project" value="UniProtKB-UniRule"/>
</dbReference>
<keyword evidence="5" id="KW-1185">Reference proteome</keyword>
<reference evidence="4 5" key="1">
    <citation type="submission" date="2013-08" db="EMBL/GenBank/DDBJ databases">
        <authorList>
            <person name="Huang J."/>
            <person name="Wang G."/>
        </authorList>
    </citation>
    <scope>NUCLEOTIDE SEQUENCE [LARGE SCALE GENOMIC DNA]</scope>
    <source>
        <strain evidence="4 5">JSM 072002</strain>
    </source>
</reference>
<evidence type="ECO:0000256" key="1">
    <source>
        <dbReference type="NCBIfam" id="TIGR01796"/>
    </source>
</evidence>
<feature type="binding site" evidence="2">
    <location>
        <position position="6"/>
    </location>
    <ligand>
        <name>prephenate</name>
        <dbReference type="ChEBI" id="CHEBI:29934"/>
    </ligand>
</feature>
<organism evidence="4 5">
    <name type="scientific">Pontibacillus litoralis JSM 072002</name>
    <dbReference type="NCBI Taxonomy" id="1385512"/>
    <lineage>
        <taxon>Bacteria</taxon>
        <taxon>Bacillati</taxon>
        <taxon>Bacillota</taxon>
        <taxon>Bacilli</taxon>
        <taxon>Bacillales</taxon>
        <taxon>Bacillaceae</taxon>
        <taxon>Pontibacillus</taxon>
    </lineage>
</organism>
<dbReference type="PANTHER" id="PTHR21164:SF0">
    <property type="entry name" value="CHORISMATE MUTASE AROH"/>
    <property type="match status" value="1"/>
</dbReference>
<feature type="binding site" evidence="2">
    <location>
        <position position="89"/>
    </location>
    <ligand>
        <name>prephenate</name>
        <dbReference type="ChEBI" id="CHEBI:29934"/>
    </ligand>
</feature>
<dbReference type="Gene3D" id="3.30.1330.40">
    <property type="entry name" value="RutC-like"/>
    <property type="match status" value="1"/>
</dbReference>
<dbReference type="NCBIfam" id="TIGR01796">
    <property type="entry name" value="CM_mono_aroH"/>
    <property type="match status" value="1"/>
</dbReference>
<dbReference type="InterPro" id="IPR035959">
    <property type="entry name" value="RutC-like_sf"/>
</dbReference>
<dbReference type="PIRSF" id="PIRSF005965">
    <property type="entry name" value="Chor_mut_AroH"/>
    <property type="match status" value="1"/>
</dbReference>
<dbReference type="EMBL" id="AVPG01000004">
    <property type="protein sequence ID" value="KGX87960.1"/>
    <property type="molecule type" value="Genomic_DNA"/>
</dbReference>
<dbReference type="Pfam" id="PF07736">
    <property type="entry name" value="CM_1"/>
    <property type="match status" value="1"/>
</dbReference>
<protein>
    <recommendedName>
        <fullName evidence="1 3">chorismate mutase</fullName>
        <ecNumber evidence="1 3">5.4.99.5</ecNumber>
    </recommendedName>
</protein>
<dbReference type="GO" id="GO:0046417">
    <property type="term" value="P:chorismate metabolic process"/>
    <property type="evidence" value="ECO:0007669"/>
    <property type="project" value="TreeGrafter"/>
</dbReference>
<evidence type="ECO:0000313" key="4">
    <source>
        <dbReference type="EMBL" id="KGX87960.1"/>
    </source>
</evidence>
<dbReference type="GO" id="GO:0004106">
    <property type="term" value="F:chorismate mutase activity"/>
    <property type="evidence" value="ECO:0007669"/>
    <property type="project" value="UniProtKB-UniRule"/>
</dbReference>
<keyword evidence="3" id="KW-0413">Isomerase</keyword>
<dbReference type="RefSeq" id="WP_036832919.1">
    <property type="nucleotide sequence ID" value="NZ_AVPG01000004.1"/>
</dbReference>
<accession>A0A0A5GA14</accession>
<feature type="binding site" evidence="2">
    <location>
        <position position="107"/>
    </location>
    <ligand>
        <name>prephenate</name>
        <dbReference type="ChEBI" id="CHEBI:29934"/>
    </ligand>
</feature>
<dbReference type="EC" id="5.4.99.5" evidence="1 3"/>
<dbReference type="Proteomes" id="UP000030401">
    <property type="component" value="Unassembled WGS sequence"/>
</dbReference>
<gene>
    <name evidence="4" type="ORF">N784_12755</name>
</gene>
<dbReference type="AlphaFoldDB" id="A0A0A5GA14"/>
<dbReference type="InterPro" id="IPR008243">
    <property type="entry name" value="Chorismate_mutase_AroH"/>
</dbReference>
<dbReference type="STRING" id="1385512.N784_12755"/>
<dbReference type="OrthoDB" id="9802232at2"/>
<evidence type="ECO:0000256" key="2">
    <source>
        <dbReference type="PIRSR" id="PIRSR005965-1"/>
    </source>
</evidence>
<proteinExistence type="predicted"/>
<keyword evidence="2 3" id="KW-0028">Amino-acid biosynthesis</keyword>
<dbReference type="PANTHER" id="PTHR21164">
    <property type="entry name" value="CHORISMATE MUTASE"/>
    <property type="match status" value="1"/>
</dbReference>
<comment type="catalytic activity">
    <reaction evidence="3">
        <text>chorismate = prephenate</text>
        <dbReference type="Rhea" id="RHEA:13897"/>
        <dbReference type="ChEBI" id="CHEBI:29748"/>
        <dbReference type="ChEBI" id="CHEBI:29934"/>
        <dbReference type="EC" id="5.4.99.5"/>
    </reaction>
</comment>
<evidence type="ECO:0000256" key="3">
    <source>
        <dbReference type="PROSITE-ProRule" id="PRU00514"/>
    </source>
</evidence>
<dbReference type="PROSITE" id="PS51167">
    <property type="entry name" value="CHORISMATE_MUT_1"/>
    <property type="match status" value="1"/>
</dbReference>
<comment type="caution">
    <text evidence="4">The sequence shown here is derived from an EMBL/GenBank/DDBJ whole genome shotgun (WGS) entry which is preliminary data.</text>
</comment>
<evidence type="ECO:0000313" key="5">
    <source>
        <dbReference type="Proteomes" id="UP000030401"/>
    </source>
</evidence>
<sequence>MIRGVRGATTVPRNTEEEILHHTYELLVEMVQQNEIKASDVASVFISTTEDVNNTFPARALRKLEGWTYVPVMCMNEIAVPGSLPMCIRVMIHVNTNRDQRDMHHIYHHQAVKLRPDLTKS</sequence>
<dbReference type="GO" id="GO:0009073">
    <property type="term" value="P:aromatic amino acid family biosynthetic process"/>
    <property type="evidence" value="ECO:0007669"/>
    <property type="project" value="UniProtKB-UniRule"/>
</dbReference>
<name>A0A0A5GA14_9BACI</name>
<keyword evidence="2 3" id="KW-0057">Aromatic amino acid biosynthesis</keyword>
<dbReference type="UniPathway" id="UPA00120">
    <property type="reaction ID" value="UER00203"/>
</dbReference>
<dbReference type="CDD" id="cd02185">
    <property type="entry name" value="AroH"/>
    <property type="match status" value="1"/>
</dbReference>